<evidence type="ECO:0000256" key="3">
    <source>
        <dbReference type="ARBA" id="ARBA00023015"/>
    </source>
</evidence>
<dbReference type="Pfam" id="PF02291">
    <property type="entry name" value="TFIID-31kDa"/>
    <property type="match status" value="1"/>
</dbReference>
<evidence type="ECO:0000256" key="6">
    <source>
        <dbReference type="SAM" id="MobiDB-lite"/>
    </source>
</evidence>
<evidence type="ECO:0000313" key="8">
    <source>
        <dbReference type="Proteomes" id="UP001362899"/>
    </source>
</evidence>
<protein>
    <submittedName>
        <fullName evidence="7">Chromatin modification protein</fullName>
    </submittedName>
</protein>
<feature type="compositionally biased region" description="Basic and acidic residues" evidence="6">
    <location>
        <begin position="159"/>
        <end position="178"/>
    </location>
</feature>
<dbReference type="GO" id="GO:0003713">
    <property type="term" value="F:transcription coactivator activity"/>
    <property type="evidence" value="ECO:0007669"/>
    <property type="project" value="TreeGrafter"/>
</dbReference>
<comment type="caution">
    <text evidence="7">The sequence shown here is derived from an EMBL/GenBank/DDBJ whole genome shotgun (WGS) entry which is preliminary data.</text>
</comment>
<dbReference type="GO" id="GO:0046982">
    <property type="term" value="F:protein heterodimerization activity"/>
    <property type="evidence" value="ECO:0007669"/>
    <property type="project" value="InterPro"/>
</dbReference>
<comment type="subcellular location">
    <subcellularLocation>
        <location evidence="1">Nucleus</location>
    </subcellularLocation>
</comment>
<organism evidence="7 8">
    <name type="scientific">Starmerella bacillaris</name>
    <name type="common">Yeast</name>
    <name type="synonym">Candida zemplinina</name>
    <dbReference type="NCBI Taxonomy" id="1247836"/>
    <lineage>
        <taxon>Eukaryota</taxon>
        <taxon>Fungi</taxon>
        <taxon>Dikarya</taxon>
        <taxon>Ascomycota</taxon>
        <taxon>Saccharomycotina</taxon>
        <taxon>Dipodascomycetes</taxon>
        <taxon>Dipodascales</taxon>
        <taxon>Trichomonascaceae</taxon>
        <taxon>Starmerella</taxon>
    </lineage>
</organism>
<dbReference type="SUPFAM" id="SSF47113">
    <property type="entry name" value="Histone-fold"/>
    <property type="match status" value="1"/>
</dbReference>
<dbReference type="GO" id="GO:0005669">
    <property type="term" value="C:transcription factor TFIID complex"/>
    <property type="evidence" value="ECO:0007669"/>
    <property type="project" value="TreeGrafter"/>
</dbReference>
<evidence type="ECO:0000256" key="1">
    <source>
        <dbReference type="ARBA" id="ARBA00004123"/>
    </source>
</evidence>
<evidence type="ECO:0000256" key="2">
    <source>
        <dbReference type="ARBA" id="ARBA00007646"/>
    </source>
</evidence>
<dbReference type="GO" id="GO:0016251">
    <property type="term" value="F:RNA polymerase II general transcription initiation factor activity"/>
    <property type="evidence" value="ECO:0007669"/>
    <property type="project" value="TreeGrafter"/>
</dbReference>
<dbReference type="PANTHER" id="PTHR48068:SF4">
    <property type="entry name" value="TATA-BOX BINDING PROTEIN ASSOCIATED FACTOR 9"/>
    <property type="match status" value="1"/>
</dbReference>
<evidence type="ECO:0000256" key="5">
    <source>
        <dbReference type="ARBA" id="ARBA00023242"/>
    </source>
</evidence>
<reference evidence="7 8" key="1">
    <citation type="journal article" date="2023" name="Elife">
        <title>Identification of key yeast species and microbe-microbe interactions impacting larval growth of Drosophila in the wild.</title>
        <authorList>
            <person name="Mure A."/>
            <person name="Sugiura Y."/>
            <person name="Maeda R."/>
            <person name="Honda K."/>
            <person name="Sakurai N."/>
            <person name="Takahashi Y."/>
            <person name="Watada M."/>
            <person name="Katoh T."/>
            <person name="Gotoh A."/>
            <person name="Gotoh Y."/>
            <person name="Taniguchi I."/>
            <person name="Nakamura K."/>
            <person name="Hayashi T."/>
            <person name="Katayama T."/>
            <person name="Uemura T."/>
            <person name="Hattori Y."/>
        </authorList>
    </citation>
    <scope>NUCLEOTIDE SEQUENCE [LARGE SCALE GENOMIC DNA]</scope>
    <source>
        <strain evidence="7 8">SB-73</strain>
    </source>
</reference>
<dbReference type="Gene3D" id="1.10.20.10">
    <property type="entry name" value="Histone, subunit A"/>
    <property type="match status" value="1"/>
</dbReference>
<dbReference type="AlphaFoldDB" id="A0AAV5RQT9"/>
<dbReference type="GO" id="GO:0000124">
    <property type="term" value="C:SAGA complex"/>
    <property type="evidence" value="ECO:0007669"/>
    <property type="project" value="TreeGrafter"/>
</dbReference>
<keyword evidence="4" id="KW-0804">Transcription</keyword>
<comment type="similarity">
    <text evidence="2">Belongs to the TAF9 family.</text>
</comment>
<dbReference type="Proteomes" id="UP001362899">
    <property type="component" value="Unassembled WGS sequence"/>
</dbReference>
<keyword evidence="3" id="KW-0805">Transcription regulation</keyword>
<dbReference type="CDD" id="cd07979">
    <property type="entry name" value="HFD_TAF9"/>
    <property type="match status" value="1"/>
</dbReference>
<dbReference type="GO" id="GO:0051123">
    <property type="term" value="P:RNA polymerase II preinitiation complex assembly"/>
    <property type="evidence" value="ECO:0007669"/>
    <property type="project" value="TreeGrafter"/>
</dbReference>
<evidence type="ECO:0000256" key="4">
    <source>
        <dbReference type="ARBA" id="ARBA00023163"/>
    </source>
</evidence>
<keyword evidence="8" id="KW-1185">Reference proteome</keyword>
<feature type="region of interest" description="Disordered" evidence="6">
    <location>
        <begin position="155"/>
        <end position="178"/>
    </location>
</feature>
<accession>A0AAV5RQT9</accession>
<dbReference type="PANTHER" id="PTHR48068">
    <property type="entry name" value="TAF9 RNA POLYMERASE II, TATA BOX-BINDING PROTEIN (TBP)-ASSOCIATED FACTOR"/>
    <property type="match status" value="1"/>
</dbReference>
<dbReference type="InterPro" id="IPR009072">
    <property type="entry name" value="Histone-fold"/>
</dbReference>
<dbReference type="EMBL" id="BTGC01000008">
    <property type="protein sequence ID" value="GMM53287.1"/>
    <property type="molecule type" value="Genomic_DNA"/>
</dbReference>
<dbReference type="InterPro" id="IPR003162">
    <property type="entry name" value="TFIID-31"/>
</dbReference>
<proteinExistence type="inferred from homology"/>
<dbReference type="InterPro" id="IPR051431">
    <property type="entry name" value="TFIID_subunit_9"/>
</dbReference>
<sequence length="178" mass="19720">MNINDQATPRDVKIVHLILASMGITSYQDQVSVQLLDFAYRYTSQVLQDAVIYSDYAHQSGVSQPAGVGPQSPGLTIDDLKLAVASQVAYQFKPTTPKDLLLSLAAERNKRTLPPVPTSYGLRLPPEKYCLTGLDRDIDDDDDVIIAGYEKMDITIPEAEQKEDVEDRSADDEKMDTN</sequence>
<evidence type="ECO:0000313" key="7">
    <source>
        <dbReference type="EMBL" id="GMM53287.1"/>
    </source>
</evidence>
<keyword evidence="5" id="KW-0539">Nucleus</keyword>
<name>A0AAV5RQT9_STABA</name>
<gene>
    <name evidence="7" type="ORF">DASB73_042500</name>
</gene>